<dbReference type="PANTHER" id="PTHR38115:SF1">
    <property type="entry name" value="LIPOCALIN-LIKE DOMAIN-CONTAINING PROTEIN"/>
    <property type="match status" value="1"/>
</dbReference>
<evidence type="ECO:0000313" key="2">
    <source>
        <dbReference type="Proteomes" id="UP000800040"/>
    </source>
</evidence>
<dbReference type="EMBL" id="ML975405">
    <property type="protein sequence ID" value="KAF1830217.1"/>
    <property type="molecule type" value="Genomic_DNA"/>
</dbReference>
<name>A0A6A5K616_9PLEO</name>
<organism evidence="1 2">
    <name type="scientific">Decorospora gaudefroyi</name>
    <dbReference type="NCBI Taxonomy" id="184978"/>
    <lineage>
        <taxon>Eukaryota</taxon>
        <taxon>Fungi</taxon>
        <taxon>Dikarya</taxon>
        <taxon>Ascomycota</taxon>
        <taxon>Pezizomycotina</taxon>
        <taxon>Dothideomycetes</taxon>
        <taxon>Pleosporomycetidae</taxon>
        <taxon>Pleosporales</taxon>
        <taxon>Pleosporineae</taxon>
        <taxon>Pleosporaceae</taxon>
        <taxon>Decorospora</taxon>
    </lineage>
</organism>
<dbReference type="AlphaFoldDB" id="A0A6A5K616"/>
<evidence type="ECO:0000313" key="1">
    <source>
        <dbReference type="EMBL" id="KAF1830217.1"/>
    </source>
</evidence>
<proteinExistence type="predicted"/>
<dbReference type="Gene3D" id="2.40.128.20">
    <property type="match status" value="1"/>
</dbReference>
<sequence length="201" mass="22522">MAAPASVDIKKLQGKWVMNKSLSDAFDPALSLQGIGWLTRKALAAATITQHLRQSPTTGEDGQPATGITIDQVLTGGLKGSVEQRTLDWHYRGHTDWLFGTVEGRSRYTTLANILEENKGKGVTEEDAKYITDGWLKETEDGEVVESYVDNAGNKWTAWQVWGFADIGGERKFTRRFAVRRKDREEVVRVRLVYDYVGTVE</sequence>
<protein>
    <recommendedName>
        <fullName evidence="3">Lccl domain-containing protein</fullName>
    </recommendedName>
</protein>
<accession>A0A6A5K616</accession>
<evidence type="ECO:0008006" key="3">
    <source>
        <dbReference type="Google" id="ProtNLM"/>
    </source>
</evidence>
<gene>
    <name evidence="1" type="ORF">BDW02DRAFT_559504</name>
</gene>
<dbReference type="PANTHER" id="PTHR38115">
    <property type="entry name" value="LIPOCALIN-LIKE DOMAIN-CONTAINING PROTEIN"/>
    <property type="match status" value="1"/>
</dbReference>
<dbReference type="InterPro" id="IPR053037">
    <property type="entry name" value="Pericyclase_pydY-like"/>
</dbReference>
<dbReference type="InterPro" id="IPR012674">
    <property type="entry name" value="Calycin"/>
</dbReference>
<keyword evidence="2" id="KW-1185">Reference proteome</keyword>
<dbReference type="Proteomes" id="UP000800040">
    <property type="component" value="Unassembled WGS sequence"/>
</dbReference>
<reference evidence="1" key="1">
    <citation type="submission" date="2020-01" db="EMBL/GenBank/DDBJ databases">
        <authorList>
            <consortium name="DOE Joint Genome Institute"/>
            <person name="Haridas S."/>
            <person name="Albert R."/>
            <person name="Binder M."/>
            <person name="Bloem J."/>
            <person name="Labutti K."/>
            <person name="Salamov A."/>
            <person name="Andreopoulos B."/>
            <person name="Baker S.E."/>
            <person name="Barry K."/>
            <person name="Bills G."/>
            <person name="Bluhm B.H."/>
            <person name="Cannon C."/>
            <person name="Castanera R."/>
            <person name="Culley D.E."/>
            <person name="Daum C."/>
            <person name="Ezra D."/>
            <person name="Gonzalez J.B."/>
            <person name="Henrissat B."/>
            <person name="Kuo A."/>
            <person name="Liang C."/>
            <person name="Lipzen A."/>
            <person name="Lutzoni F."/>
            <person name="Magnuson J."/>
            <person name="Mondo S."/>
            <person name="Nolan M."/>
            <person name="Ohm R."/>
            <person name="Pangilinan J."/>
            <person name="Park H.-J."/>
            <person name="Ramirez L."/>
            <person name="Alfaro M."/>
            <person name="Sun H."/>
            <person name="Tritt A."/>
            <person name="Yoshinaga Y."/>
            <person name="Zwiers L.-H."/>
            <person name="Turgeon B.G."/>
            <person name="Goodwin S.B."/>
            <person name="Spatafora J.W."/>
            <person name="Crous P.W."/>
            <person name="Grigoriev I.V."/>
        </authorList>
    </citation>
    <scope>NUCLEOTIDE SEQUENCE</scope>
    <source>
        <strain evidence="1">P77</strain>
    </source>
</reference>
<dbReference type="OrthoDB" id="425354at2759"/>